<gene>
    <name evidence="5" type="ordered locus">Os12g0178633</name>
</gene>
<accession>C7J9P5</accession>
<feature type="compositionally biased region" description="Low complexity" evidence="4">
    <location>
        <begin position="536"/>
        <end position="549"/>
    </location>
</feature>
<sequence>MAKRDLPTAAVPPTTPPPAAAAAAAAPVDKGRTDDGGGKDRDDATKNQESSKEVAVVAAPKDAAPASNTQTGVQLGLEEIEKFIGNTPIVKHLMRRGQSQHHSGQLASPSGGAPPKAEKPAGGKKKGGWLKNIKSVAIGFIDSGGNSKSTTSTTTSSAGANATSSSSSSASSTERLKVHQSGKSCKELTGLYMCQEIMAHEGSIWSIKFSTDGRWLASAGEDHVVRIWQVVEANSPACLPNDGHSGPLPPHPPGAAPADGTSSSSTPALSQLSKKSVKGKSGRDTLPEHLVVPDKVFALADQPACVLEGHQDDVLDLTWSKTDQLLSSSMDKTVRLWDTTTKACLKVFAHNDYVTCIQFNPADDRFFISGSLDAKVRLWSIPDRQVVDWTDLNEMVTAASYTPDGQGAIIGSHKGSCRFYKTTGGADRHRDEEAQVAGEEDHRLPGFKNTSSQISAAYTSDGRYVVCPSEDSHVYLWRAARGAPPAAAAIGSIGGIGMKPKTWCTIRSFENFYCKDVSAAVPWPLAPSGAGGDGSTSGSSPSRRQGGVSCTDDVCSMPAKSGELGSAGTPLTHSGQLGSPAPGGGKGGADGNAWGLVVVTASLQGEIRVYQNFGMPFRIRGQGNLFY</sequence>
<evidence type="ECO:0000256" key="2">
    <source>
        <dbReference type="ARBA" id="ARBA00022737"/>
    </source>
</evidence>
<dbReference type="InterPro" id="IPR001680">
    <property type="entry name" value="WD40_rpt"/>
</dbReference>
<reference evidence="6" key="2">
    <citation type="journal article" date="2008" name="Nucleic Acids Res.">
        <title>The rice annotation project database (RAP-DB): 2008 update.</title>
        <authorList>
            <consortium name="The rice annotation project (RAP)"/>
        </authorList>
    </citation>
    <scope>GENOME REANNOTATION</scope>
    <source>
        <strain evidence="6">cv. Nipponbare</strain>
    </source>
</reference>
<dbReference type="PROSITE" id="PS50082">
    <property type="entry name" value="WD_REPEATS_2"/>
    <property type="match status" value="3"/>
</dbReference>
<dbReference type="KEGG" id="dosa:Os12g0178633"/>
<dbReference type="InterPro" id="IPR036322">
    <property type="entry name" value="WD40_repeat_dom_sf"/>
</dbReference>
<evidence type="ECO:0000313" key="5">
    <source>
        <dbReference type="EMBL" id="BAH95546.1"/>
    </source>
</evidence>
<feature type="region of interest" description="Disordered" evidence="4">
    <location>
        <begin position="528"/>
        <end position="586"/>
    </location>
</feature>
<feature type="region of interest" description="Disordered" evidence="4">
    <location>
        <begin position="1"/>
        <end position="72"/>
    </location>
</feature>
<keyword evidence="2" id="KW-0677">Repeat</keyword>
<dbReference type="AlphaFoldDB" id="C7J9P5"/>
<dbReference type="SUPFAM" id="SSF50978">
    <property type="entry name" value="WD40 repeat-like"/>
    <property type="match status" value="1"/>
</dbReference>
<dbReference type="PANTHER" id="PTHR14221:SF35">
    <property type="entry name" value="OS12G0178633 PROTEIN"/>
    <property type="match status" value="1"/>
</dbReference>
<evidence type="ECO:0000256" key="4">
    <source>
        <dbReference type="SAM" id="MobiDB-lite"/>
    </source>
</evidence>
<dbReference type="EMBL" id="AP008218">
    <property type="protein sequence ID" value="BAH95546.1"/>
    <property type="molecule type" value="Genomic_DNA"/>
</dbReference>
<organism evidence="5 6">
    <name type="scientific">Oryza sativa subsp. japonica</name>
    <name type="common">Rice</name>
    <dbReference type="NCBI Taxonomy" id="39947"/>
    <lineage>
        <taxon>Eukaryota</taxon>
        <taxon>Viridiplantae</taxon>
        <taxon>Streptophyta</taxon>
        <taxon>Embryophyta</taxon>
        <taxon>Tracheophyta</taxon>
        <taxon>Spermatophyta</taxon>
        <taxon>Magnoliopsida</taxon>
        <taxon>Liliopsida</taxon>
        <taxon>Poales</taxon>
        <taxon>Poaceae</taxon>
        <taxon>BOP clade</taxon>
        <taxon>Oryzoideae</taxon>
        <taxon>Oryzeae</taxon>
        <taxon>Oryzinae</taxon>
        <taxon>Oryza</taxon>
        <taxon>Oryza sativa</taxon>
    </lineage>
</organism>
<dbReference type="PRINTS" id="PR00320">
    <property type="entry name" value="GPROTEINBRPT"/>
</dbReference>
<feature type="region of interest" description="Disordered" evidence="4">
    <location>
        <begin position="238"/>
        <end position="286"/>
    </location>
</feature>
<feature type="compositionally biased region" description="Low complexity" evidence="4">
    <location>
        <begin position="144"/>
        <end position="173"/>
    </location>
</feature>
<feature type="repeat" description="WD" evidence="3">
    <location>
        <begin position="307"/>
        <end position="347"/>
    </location>
</feature>
<reference evidence="5 6" key="1">
    <citation type="journal article" date="2005" name="Nature">
        <title>The map-based sequence of the rice genome.</title>
        <authorList>
            <consortium name="International rice genome sequencing project (IRGSP)"/>
            <person name="Matsumoto T."/>
            <person name="Wu J."/>
            <person name="Kanamori H."/>
            <person name="Katayose Y."/>
            <person name="Fujisawa M."/>
            <person name="Namiki N."/>
            <person name="Mizuno H."/>
            <person name="Yamamoto K."/>
            <person name="Antonio B.A."/>
            <person name="Baba T."/>
            <person name="Sakata K."/>
            <person name="Nagamura Y."/>
            <person name="Aoki H."/>
            <person name="Arikawa K."/>
            <person name="Arita K."/>
            <person name="Bito T."/>
            <person name="Chiden Y."/>
            <person name="Fujitsuka N."/>
            <person name="Fukunaka R."/>
            <person name="Hamada M."/>
            <person name="Harada C."/>
            <person name="Hayashi A."/>
            <person name="Hijishita S."/>
            <person name="Honda M."/>
            <person name="Hosokawa S."/>
            <person name="Ichikawa Y."/>
            <person name="Idonuma A."/>
            <person name="Iijima M."/>
            <person name="Ikeda M."/>
            <person name="Ikeno M."/>
            <person name="Ito K."/>
            <person name="Ito S."/>
            <person name="Ito T."/>
            <person name="Ito Y."/>
            <person name="Ito Y."/>
            <person name="Iwabuchi A."/>
            <person name="Kamiya K."/>
            <person name="Karasawa W."/>
            <person name="Kurita K."/>
            <person name="Katagiri S."/>
            <person name="Kikuta A."/>
            <person name="Kobayashi H."/>
            <person name="Kobayashi N."/>
            <person name="Machita K."/>
            <person name="Maehara T."/>
            <person name="Masukawa M."/>
            <person name="Mizubayashi T."/>
            <person name="Mukai Y."/>
            <person name="Nagasaki H."/>
            <person name="Nagata Y."/>
            <person name="Naito S."/>
            <person name="Nakashima M."/>
            <person name="Nakama Y."/>
            <person name="Nakamichi Y."/>
            <person name="Nakamura M."/>
            <person name="Meguro A."/>
            <person name="Negishi M."/>
            <person name="Ohta I."/>
            <person name="Ohta T."/>
            <person name="Okamoto M."/>
            <person name="Ono N."/>
            <person name="Saji S."/>
            <person name="Sakaguchi M."/>
            <person name="Sakai K."/>
            <person name="Shibata M."/>
            <person name="Shimokawa T."/>
            <person name="Song J."/>
            <person name="Takazaki Y."/>
            <person name="Terasawa K."/>
            <person name="Tsugane M."/>
            <person name="Tsuji K."/>
            <person name="Ueda S."/>
            <person name="Waki K."/>
            <person name="Yamagata H."/>
            <person name="Yamamoto M."/>
            <person name="Yamamoto S."/>
            <person name="Yamane H."/>
            <person name="Yoshiki S."/>
            <person name="Yoshihara R."/>
            <person name="Yukawa K."/>
            <person name="Zhong H."/>
            <person name="Yano M."/>
            <person name="Yuan Q."/>
            <person name="Ouyang S."/>
            <person name="Liu J."/>
            <person name="Jones K.M."/>
            <person name="Gansberger K."/>
            <person name="Moffat K."/>
            <person name="Hill J."/>
            <person name="Bera J."/>
            <person name="Fadrosh D."/>
            <person name="Jin S."/>
            <person name="Johri S."/>
            <person name="Kim M."/>
            <person name="Overton L."/>
            <person name="Reardon M."/>
            <person name="Tsitrin T."/>
            <person name="Vuong H."/>
            <person name="Weaver B."/>
            <person name="Ciecko A."/>
            <person name="Tallon L."/>
            <person name="Jackson J."/>
            <person name="Pai G."/>
            <person name="Aken S.V."/>
            <person name="Utterback T."/>
            <person name="Reidmuller S."/>
            <person name="Feldblyum T."/>
            <person name="Hsiao J."/>
            <person name="Zismann V."/>
            <person name="Iobst S."/>
            <person name="de Vazeille A.R."/>
            <person name="Buell C.R."/>
            <person name="Ying K."/>
            <person name="Li Y."/>
            <person name="Lu T."/>
            <person name="Huang Y."/>
            <person name="Zhao Q."/>
            <person name="Feng Q."/>
            <person name="Zhang L."/>
            <person name="Zhu J."/>
            <person name="Weng Q."/>
            <person name="Mu J."/>
            <person name="Lu Y."/>
            <person name="Fan D."/>
            <person name="Liu Y."/>
            <person name="Guan J."/>
            <person name="Zhang Y."/>
            <person name="Yu S."/>
            <person name="Liu X."/>
            <person name="Zhang Y."/>
            <person name="Hong G."/>
            <person name="Han B."/>
            <person name="Choisne N."/>
            <person name="Demange N."/>
            <person name="Orjeda G."/>
            <person name="Samain S."/>
            <person name="Cattolico L."/>
            <person name="Pelletier E."/>
            <person name="Couloux A."/>
            <person name="Segurens B."/>
            <person name="Wincker P."/>
            <person name="D'Hont A."/>
            <person name="Scarpelli C."/>
            <person name="Weissenbach J."/>
            <person name="Salanoubat M."/>
            <person name="Quetier F."/>
            <person name="Yu Y."/>
            <person name="Kim H.R."/>
            <person name="Rambo T."/>
            <person name="Currie J."/>
            <person name="Collura K."/>
            <person name="Luo M."/>
            <person name="Yang T."/>
            <person name="Ammiraju J.S.S."/>
            <person name="Engler F."/>
            <person name="Soderlund C."/>
            <person name="Wing R.A."/>
            <person name="Palmer L.E."/>
            <person name="de la Bastide M."/>
            <person name="Spiegel L."/>
            <person name="Nascimento L."/>
            <person name="Zutavern T."/>
            <person name="O'Shaughnessy A."/>
            <person name="Dike S."/>
            <person name="Dedhia N."/>
            <person name="Preston R."/>
            <person name="Balija V."/>
            <person name="McCombie W.R."/>
            <person name="Chow T."/>
            <person name="Chen H."/>
            <person name="Chung M."/>
            <person name="Chen C."/>
            <person name="Shaw J."/>
            <person name="Wu H."/>
            <person name="Hsiao K."/>
            <person name="Chao Y."/>
            <person name="Chu M."/>
            <person name="Cheng C."/>
            <person name="Hour A."/>
            <person name="Lee P."/>
            <person name="Lin S."/>
            <person name="Lin Y."/>
            <person name="Liou J."/>
            <person name="Liu S."/>
            <person name="Hsing Y."/>
            <person name="Raghuvanshi S."/>
            <person name="Mohanty A."/>
            <person name="Bharti A.K."/>
            <person name="Gaur A."/>
            <person name="Gupta V."/>
            <person name="Kumar D."/>
            <person name="Ravi V."/>
            <person name="Vij S."/>
            <person name="Kapur A."/>
            <person name="Khurana P."/>
            <person name="Khurana P."/>
            <person name="Khurana J.P."/>
            <person name="Tyagi A.K."/>
            <person name="Gaikwad K."/>
            <person name="Singh A."/>
            <person name="Dalal V."/>
            <person name="Srivastava S."/>
            <person name="Dixit A."/>
            <person name="Pal A.K."/>
            <person name="Ghazi I.A."/>
            <person name="Yadav M."/>
            <person name="Pandit A."/>
            <person name="Bhargava A."/>
            <person name="Sureshbabu K."/>
            <person name="Batra K."/>
            <person name="Sharma T.R."/>
            <person name="Mohapatra T."/>
            <person name="Singh N.K."/>
            <person name="Messing J."/>
            <person name="Nelson A.B."/>
            <person name="Fuks G."/>
            <person name="Kavchok S."/>
            <person name="Keizer G."/>
            <person name="Linton E."/>
            <person name="Llaca V."/>
            <person name="Song R."/>
            <person name="Tanyolac B."/>
            <person name="Young S."/>
            <person name="Ho-Il K."/>
            <person name="Hahn J.H."/>
            <person name="Sangsakoo G."/>
            <person name="Vanavichit A."/>
            <person name="de Mattos Luiz.A.T."/>
            <person name="Zimmer P.D."/>
            <person name="Malone G."/>
            <person name="Dellagostin O."/>
            <person name="de Oliveira A.C."/>
            <person name="Bevan M."/>
            <person name="Bancroft I."/>
            <person name="Minx P."/>
            <person name="Cordum H."/>
            <person name="Wilson R."/>
            <person name="Cheng Z."/>
            <person name="Jin W."/>
            <person name="Jiang J."/>
            <person name="Leong S.A."/>
            <person name="Iwama H."/>
            <person name="Gojobori T."/>
            <person name="Itoh T."/>
            <person name="Niimura Y."/>
            <person name="Fujii Y."/>
            <person name="Habara T."/>
            <person name="Sakai H."/>
            <person name="Sato Y."/>
            <person name="Wilson G."/>
            <person name="Kumar K."/>
            <person name="McCouch S."/>
            <person name="Juretic N."/>
            <person name="Hoen D."/>
            <person name="Wright S."/>
            <person name="Bruskiewich R."/>
            <person name="Bureau T."/>
            <person name="Miyao A."/>
            <person name="Hirochika H."/>
            <person name="Nishikawa T."/>
            <person name="Kadowaki K."/>
            <person name="Sugiura M."/>
            <person name="Burr B."/>
            <person name="Sasaki T."/>
        </authorList>
    </citation>
    <scope>NUCLEOTIDE SEQUENCE [LARGE SCALE GENOMIC DNA]</scope>
    <source>
        <strain evidence="6">cv. Nipponbare</strain>
    </source>
</reference>
<dbReference type="Pfam" id="PF00400">
    <property type="entry name" value="WD40"/>
    <property type="match status" value="4"/>
</dbReference>
<feature type="region of interest" description="Disordered" evidence="4">
    <location>
        <begin position="144"/>
        <end position="180"/>
    </location>
</feature>
<feature type="compositionally biased region" description="Low complexity" evidence="4">
    <location>
        <begin position="54"/>
        <end position="66"/>
    </location>
</feature>
<feature type="repeat" description="WD" evidence="3">
    <location>
        <begin position="347"/>
        <end position="381"/>
    </location>
</feature>
<evidence type="ECO:0000256" key="3">
    <source>
        <dbReference type="PROSITE-ProRule" id="PRU00221"/>
    </source>
</evidence>
<dbReference type="PANTHER" id="PTHR14221">
    <property type="entry name" value="WD REPEAT DOMAIN 44"/>
    <property type="match status" value="1"/>
</dbReference>
<dbReference type="SMART" id="SM00320">
    <property type="entry name" value="WD40"/>
    <property type="match status" value="5"/>
</dbReference>
<evidence type="ECO:0000313" key="6">
    <source>
        <dbReference type="Proteomes" id="UP000000763"/>
    </source>
</evidence>
<feature type="compositionally biased region" description="Basic and acidic residues" evidence="4">
    <location>
        <begin position="29"/>
        <end position="52"/>
    </location>
</feature>
<name>C7J9P5_ORYSJ</name>
<dbReference type="InterPro" id="IPR040324">
    <property type="entry name" value="WDR44/Dgr2"/>
</dbReference>
<feature type="compositionally biased region" description="Low complexity" evidence="4">
    <location>
        <begin position="256"/>
        <end position="273"/>
    </location>
</feature>
<dbReference type="Gene3D" id="2.130.10.10">
    <property type="entry name" value="YVTN repeat-like/Quinoprotein amine dehydrogenase"/>
    <property type="match status" value="2"/>
</dbReference>
<dbReference type="InterPro" id="IPR020472">
    <property type="entry name" value="WD40_PAC1"/>
</dbReference>
<keyword evidence="1 3" id="KW-0853">WD repeat</keyword>
<dbReference type="Proteomes" id="UP000000763">
    <property type="component" value="Chromosome 12"/>
</dbReference>
<protein>
    <submittedName>
        <fullName evidence="5">Os12g0178633 protein</fullName>
    </submittedName>
</protein>
<dbReference type="InterPro" id="IPR015943">
    <property type="entry name" value="WD40/YVTN_repeat-like_dom_sf"/>
</dbReference>
<feature type="repeat" description="WD" evidence="3">
    <location>
        <begin position="197"/>
        <end position="230"/>
    </location>
</feature>
<proteinExistence type="predicted"/>
<dbReference type="InterPro" id="IPR019775">
    <property type="entry name" value="WD40_repeat_CS"/>
</dbReference>
<dbReference type="PROSITE" id="PS50294">
    <property type="entry name" value="WD_REPEATS_REGION"/>
    <property type="match status" value="3"/>
</dbReference>
<dbReference type="PROSITE" id="PS00678">
    <property type="entry name" value="WD_REPEATS_1"/>
    <property type="match status" value="1"/>
</dbReference>
<evidence type="ECO:0000256" key="1">
    <source>
        <dbReference type="ARBA" id="ARBA00022574"/>
    </source>
</evidence>
<dbReference type="FunFam" id="2.130.10.10:FF:002074">
    <property type="entry name" value="Os12g0178633 protein"/>
    <property type="match status" value="1"/>
</dbReference>
<feature type="region of interest" description="Disordered" evidence="4">
    <location>
        <begin position="94"/>
        <end position="128"/>
    </location>
</feature>